<feature type="transmembrane region" description="Helical" evidence="1">
    <location>
        <begin position="63"/>
        <end position="85"/>
    </location>
</feature>
<feature type="transmembrane region" description="Helical" evidence="1">
    <location>
        <begin position="91"/>
        <end position="111"/>
    </location>
</feature>
<proteinExistence type="predicted"/>
<evidence type="ECO:0000313" key="2">
    <source>
        <dbReference type="EMBL" id="HIV40038.1"/>
    </source>
</evidence>
<reference evidence="2" key="1">
    <citation type="journal article" date="2021" name="PeerJ">
        <title>Extensive microbial diversity within the chicken gut microbiome revealed by metagenomics and culture.</title>
        <authorList>
            <person name="Gilroy R."/>
            <person name="Ravi A."/>
            <person name="Getino M."/>
            <person name="Pursley I."/>
            <person name="Horton D.L."/>
            <person name="Alikhan N.F."/>
            <person name="Baker D."/>
            <person name="Gharbi K."/>
            <person name="Hall N."/>
            <person name="Watson M."/>
            <person name="Adriaenssens E.M."/>
            <person name="Foster-Nyarko E."/>
            <person name="Jarju S."/>
            <person name="Secka A."/>
            <person name="Antonio M."/>
            <person name="Oren A."/>
            <person name="Chaudhuri R.R."/>
            <person name="La Ragione R."/>
            <person name="Hildebrand F."/>
            <person name="Pallen M.J."/>
        </authorList>
    </citation>
    <scope>NUCLEOTIDE SEQUENCE</scope>
    <source>
        <strain evidence="2">CHK195-9823</strain>
    </source>
</reference>
<feature type="transmembrane region" description="Helical" evidence="1">
    <location>
        <begin position="36"/>
        <end position="56"/>
    </location>
</feature>
<dbReference type="Pfam" id="PF03729">
    <property type="entry name" value="DUF308"/>
    <property type="match status" value="2"/>
</dbReference>
<evidence type="ECO:0000256" key="1">
    <source>
        <dbReference type="SAM" id="Phobius"/>
    </source>
</evidence>
<dbReference type="GO" id="GO:0005886">
    <property type="term" value="C:plasma membrane"/>
    <property type="evidence" value="ECO:0007669"/>
    <property type="project" value="TreeGrafter"/>
</dbReference>
<feature type="transmembrane region" description="Helical" evidence="1">
    <location>
        <begin position="150"/>
        <end position="173"/>
    </location>
</feature>
<evidence type="ECO:0000313" key="3">
    <source>
        <dbReference type="Proteomes" id="UP000886814"/>
    </source>
</evidence>
<dbReference type="AlphaFoldDB" id="A0A9D1PF80"/>
<organism evidence="2 3">
    <name type="scientific">Candidatus Blautia stercorigallinarum</name>
    <dbReference type="NCBI Taxonomy" id="2838501"/>
    <lineage>
        <taxon>Bacteria</taxon>
        <taxon>Bacillati</taxon>
        <taxon>Bacillota</taxon>
        <taxon>Clostridia</taxon>
        <taxon>Lachnospirales</taxon>
        <taxon>Lachnospiraceae</taxon>
        <taxon>Blautia</taxon>
    </lineage>
</organism>
<dbReference type="EMBL" id="DXIQ01000095">
    <property type="protein sequence ID" value="HIV40038.1"/>
    <property type="molecule type" value="Genomic_DNA"/>
</dbReference>
<protein>
    <submittedName>
        <fullName evidence="2">DUF308 domain-containing protein</fullName>
    </submittedName>
</protein>
<name>A0A9D1PF80_9FIRM</name>
<keyword evidence="1" id="KW-0472">Membrane</keyword>
<feature type="transmembrane region" description="Helical" evidence="1">
    <location>
        <begin position="123"/>
        <end position="144"/>
    </location>
</feature>
<reference evidence="2" key="2">
    <citation type="submission" date="2021-04" db="EMBL/GenBank/DDBJ databases">
        <authorList>
            <person name="Gilroy R."/>
        </authorList>
    </citation>
    <scope>NUCLEOTIDE SEQUENCE</scope>
    <source>
        <strain evidence="2">CHK195-9823</strain>
    </source>
</reference>
<dbReference type="PANTHER" id="PTHR34989">
    <property type="entry name" value="PROTEIN HDED"/>
    <property type="match status" value="1"/>
</dbReference>
<dbReference type="InterPro" id="IPR052712">
    <property type="entry name" value="Acid_resist_chaperone_HdeD"/>
</dbReference>
<keyword evidence="1" id="KW-0812">Transmembrane</keyword>
<accession>A0A9D1PF80</accession>
<keyword evidence="1" id="KW-1133">Transmembrane helix</keyword>
<comment type="caution">
    <text evidence="2">The sequence shown here is derived from an EMBL/GenBank/DDBJ whole genome shotgun (WGS) entry which is preliminary data.</text>
</comment>
<dbReference type="PANTHER" id="PTHR34989:SF1">
    <property type="entry name" value="PROTEIN HDED"/>
    <property type="match status" value="1"/>
</dbReference>
<dbReference type="Proteomes" id="UP000886814">
    <property type="component" value="Unassembled WGS sequence"/>
</dbReference>
<gene>
    <name evidence="2" type="ORF">H9747_13760</name>
</gene>
<sequence>MKKRSAFGWSELIIGIVLFLLGIFTFIRPYKALTGIVFVYGILAVITGIADILFYVKVEQRTGFGPAVSLVTGILSLLAGILLLFNPGTGSWAMAILFPLWFIAHCISRLTHLPVIRLTAGTGYYYFSLIVNILGLVMGFFMIFDPVLSLFSVGYIIGCYLLLTGIDHLVLGISNLRM</sequence>
<dbReference type="InterPro" id="IPR005325">
    <property type="entry name" value="DUF308_memb"/>
</dbReference>
<feature type="transmembrane region" description="Helical" evidence="1">
    <location>
        <begin position="12"/>
        <end position="30"/>
    </location>
</feature>